<dbReference type="InterPro" id="IPR004839">
    <property type="entry name" value="Aminotransferase_I/II_large"/>
</dbReference>
<evidence type="ECO:0000313" key="5">
    <source>
        <dbReference type="Proteomes" id="UP001281761"/>
    </source>
</evidence>
<dbReference type="InterPro" id="IPR015422">
    <property type="entry name" value="PyrdxlP-dep_Trfase_small"/>
</dbReference>
<dbReference type="SUPFAM" id="SSF53383">
    <property type="entry name" value="PLP-dependent transferases"/>
    <property type="match status" value="1"/>
</dbReference>
<keyword evidence="4" id="KW-0032">Aminotransferase</keyword>
<dbReference type="EMBL" id="JARBJD010000007">
    <property type="protein sequence ID" value="KAK2963184.1"/>
    <property type="molecule type" value="Genomic_DNA"/>
</dbReference>
<gene>
    <name evidence="4" type="ORF">BLNAU_1717</name>
</gene>
<feature type="domain" description="Aminotransferase class I/classII large" evidence="3">
    <location>
        <begin position="76"/>
        <end position="432"/>
    </location>
</feature>
<name>A0ABQ9YHX1_9EUKA</name>
<reference evidence="4 5" key="1">
    <citation type="journal article" date="2022" name="bioRxiv">
        <title>Genomics of Preaxostyla Flagellates Illuminates Evolutionary Transitions and the Path Towards Mitochondrial Loss.</title>
        <authorList>
            <person name="Novak L.V.F."/>
            <person name="Treitli S.C."/>
            <person name="Pyrih J."/>
            <person name="Halakuc P."/>
            <person name="Pipaliya S.V."/>
            <person name="Vacek V."/>
            <person name="Brzon O."/>
            <person name="Soukal P."/>
            <person name="Eme L."/>
            <person name="Dacks J.B."/>
            <person name="Karnkowska A."/>
            <person name="Elias M."/>
            <person name="Hampl V."/>
        </authorList>
    </citation>
    <scope>NUCLEOTIDE SEQUENCE [LARGE SCALE GENOMIC DNA]</scope>
    <source>
        <strain evidence="4">NAU3</strain>
        <tissue evidence="4">Gut</tissue>
    </source>
</reference>
<dbReference type="InterPro" id="IPR015424">
    <property type="entry name" value="PyrdxlP-dep_Trfase"/>
</dbReference>
<evidence type="ECO:0000256" key="2">
    <source>
        <dbReference type="ARBA" id="ARBA00022898"/>
    </source>
</evidence>
<proteinExistence type="inferred from homology"/>
<evidence type="ECO:0000259" key="3">
    <source>
        <dbReference type="Pfam" id="PF00155"/>
    </source>
</evidence>
<dbReference type="Proteomes" id="UP001281761">
    <property type="component" value="Unassembled WGS sequence"/>
</dbReference>
<dbReference type="Gene3D" id="3.90.1150.10">
    <property type="entry name" value="Aspartate Aminotransferase, domain 1"/>
    <property type="match status" value="1"/>
</dbReference>
<sequence length="449" mass="50249">MWDEQCLDGTEKEKSHPLYFFSYHFPLPASFFRFIMSLSLVSIVSQTTLAELGRASNTRKIFEESNQRRQTHGSDVCDFSLGNSVVSPPQAFREALQQISLDPPSNVHSYLPTTGLPQLRENIAKCLTKWHNVEISKDCVLMACGASAAINIVLHTILPADSEVIIPTPCFGEYIRYVENMRCKVVLVPCLPNYELDVEAIRAAINDKTRVILLNNPNNPTGKVYSQKTLVDLSKVLMDVFEHRKETTPDNPSPVFLLSDEIYRLIHYDQSTPIFSTFAAYPYSFLVSSFAKDFALPGERIGYICISPALVDQCLIDALSSSTRVLGYVGCPSMMQHVLCKCLENGFDYAPVLAEYRKRRDRLHAILLDAGLQCPLPEAAVYLFPKVPEGVTDKEFADLLRAQNVFVVPGSSFLDPTSVRLAFCVDMDVIEKSAPKIKLATQQARAHHN</sequence>
<dbReference type="PROSITE" id="PS00105">
    <property type="entry name" value="AA_TRANSFER_CLASS_1"/>
    <property type="match status" value="1"/>
</dbReference>
<dbReference type="Gene3D" id="3.40.640.10">
    <property type="entry name" value="Type I PLP-dependent aspartate aminotransferase-like (Major domain)"/>
    <property type="match status" value="1"/>
</dbReference>
<keyword evidence="2" id="KW-0663">Pyridoxal phosphate</keyword>
<keyword evidence="5" id="KW-1185">Reference proteome</keyword>
<dbReference type="PANTHER" id="PTHR42691">
    <property type="entry name" value="ASPARTATE AMINOTRANSFERASE YHDR-RELATED"/>
    <property type="match status" value="1"/>
</dbReference>
<comment type="caution">
    <text evidence="4">The sequence shown here is derived from an EMBL/GenBank/DDBJ whole genome shotgun (WGS) entry which is preliminary data.</text>
</comment>
<dbReference type="InterPro" id="IPR004838">
    <property type="entry name" value="NHTrfase_class1_PyrdxlP-BS"/>
</dbReference>
<dbReference type="Pfam" id="PF00155">
    <property type="entry name" value="Aminotran_1_2"/>
    <property type="match status" value="1"/>
</dbReference>
<dbReference type="InterPro" id="IPR015421">
    <property type="entry name" value="PyrdxlP-dep_Trfase_major"/>
</dbReference>
<comment type="similarity">
    <text evidence="1">Belongs to the class-I pyridoxal-phosphate-dependent aminotransferase family.</text>
</comment>
<accession>A0ABQ9YHX1</accession>
<dbReference type="PANTHER" id="PTHR42691:SF1">
    <property type="entry name" value="ASPARTATE AMINOTRANSFERASE YHDR-RELATED"/>
    <property type="match status" value="1"/>
</dbReference>
<protein>
    <submittedName>
        <fullName evidence="4">Aspartate aminotransferase</fullName>
        <ecNumber evidence="4">2.6.1.1</ecNumber>
    </submittedName>
</protein>
<dbReference type="GO" id="GO:0004069">
    <property type="term" value="F:L-aspartate:2-oxoglutarate aminotransferase activity"/>
    <property type="evidence" value="ECO:0007669"/>
    <property type="project" value="UniProtKB-EC"/>
</dbReference>
<dbReference type="EC" id="2.6.1.1" evidence="4"/>
<keyword evidence="4" id="KW-0808">Transferase</keyword>
<evidence type="ECO:0000256" key="1">
    <source>
        <dbReference type="ARBA" id="ARBA00007441"/>
    </source>
</evidence>
<evidence type="ECO:0000313" key="4">
    <source>
        <dbReference type="EMBL" id="KAK2963184.1"/>
    </source>
</evidence>
<dbReference type="CDD" id="cd00609">
    <property type="entry name" value="AAT_like"/>
    <property type="match status" value="1"/>
</dbReference>
<organism evidence="4 5">
    <name type="scientific">Blattamonas nauphoetae</name>
    <dbReference type="NCBI Taxonomy" id="2049346"/>
    <lineage>
        <taxon>Eukaryota</taxon>
        <taxon>Metamonada</taxon>
        <taxon>Preaxostyla</taxon>
        <taxon>Oxymonadida</taxon>
        <taxon>Blattamonas</taxon>
    </lineage>
</organism>